<dbReference type="Pfam" id="PF05050">
    <property type="entry name" value="Methyltransf_21"/>
    <property type="match status" value="1"/>
</dbReference>
<dbReference type="SUPFAM" id="SSF53335">
    <property type="entry name" value="S-adenosyl-L-methionine-dependent methyltransferases"/>
    <property type="match status" value="1"/>
</dbReference>
<dbReference type="PANTHER" id="PTHR34203:SF15">
    <property type="entry name" value="SLL1173 PROTEIN"/>
    <property type="match status" value="1"/>
</dbReference>
<dbReference type="NCBIfam" id="TIGR01444">
    <property type="entry name" value="fkbM_fam"/>
    <property type="match status" value="1"/>
</dbReference>
<accession>A0A139WWR1</accession>
<dbReference type="InterPro" id="IPR052514">
    <property type="entry name" value="SAM-dependent_MTase"/>
</dbReference>
<feature type="domain" description="Methyltransferase FkbM" evidence="1">
    <location>
        <begin position="96"/>
        <end position="263"/>
    </location>
</feature>
<protein>
    <recommendedName>
        <fullName evidence="1">Methyltransferase FkbM domain-containing protein</fullName>
    </recommendedName>
</protein>
<reference evidence="2 3" key="1">
    <citation type="journal article" date="2013" name="Genome Biol. Evol.">
        <title>Genomes of Stigonematalean cyanobacteria (subsection V) and the evolution of oxygenic photosynthesis from prokaryotes to plastids.</title>
        <authorList>
            <person name="Dagan T."/>
            <person name="Roettger M."/>
            <person name="Stucken K."/>
            <person name="Landan G."/>
            <person name="Koch R."/>
            <person name="Major P."/>
            <person name="Gould S.B."/>
            <person name="Goremykin V.V."/>
            <person name="Rippka R."/>
            <person name="Tandeau de Marsac N."/>
            <person name="Gugger M."/>
            <person name="Lockhart P.J."/>
            <person name="Allen J.F."/>
            <person name="Brune I."/>
            <person name="Maus I."/>
            <person name="Puhler A."/>
            <person name="Martin W.F."/>
        </authorList>
    </citation>
    <scope>NUCLEOTIDE SEQUENCE [LARGE SCALE GENOMIC DNA]</scope>
    <source>
        <strain evidence="2 3">PCC 7110</strain>
    </source>
</reference>
<evidence type="ECO:0000259" key="1">
    <source>
        <dbReference type="Pfam" id="PF05050"/>
    </source>
</evidence>
<keyword evidence="3" id="KW-1185">Reference proteome</keyword>
<proteinExistence type="predicted"/>
<organism evidence="2 3">
    <name type="scientific">Scytonema hofmannii PCC 7110</name>
    <dbReference type="NCBI Taxonomy" id="128403"/>
    <lineage>
        <taxon>Bacteria</taxon>
        <taxon>Bacillati</taxon>
        <taxon>Cyanobacteriota</taxon>
        <taxon>Cyanophyceae</taxon>
        <taxon>Nostocales</taxon>
        <taxon>Scytonemataceae</taxon>
        <taxon>Scytonema</taxon>
    </lineage>
</organism>
<dbReference type="RefSeq" id="WP_017744123.1">
    <property type="nucleotide sequence ID" value="NZ_KQ976354.1"/>
</dbReference>
<dbReference type="AlphaFoldDB" id="A0A139WWR1"/>
<evidence type="ECO:0000313" key="2">
    <source>
        <dbReference type="EMBL" id="KYC36875.1"/>
    </source>
</evidence>
<dbReference type="STRING" id="128403.WA1_45275"/>
<dbReference type="PANTHER" id="PTHR34203">
    <property type="entry name" value="METHYLTRANSFERASE, FKBM FAMILY PROTEIN"/>
    <property type="match status" value="1"/>
</dbReference>
<dbReference type="InterPro" id="IPR029063">
    <property type="entry name" value="SAM-dependent_MTases_sf"/>
</dbReference>
<dbReference type="InterPro" id="IPR006342">
    <property type="entry name" value="FkbM_mtfrase"/>
</dbReference>
<dbReference type="OrthoDB" id="574299at2"/>
<dbReference type="EMBL" id="ANNX02000047">
    <property type="protein sequence ID" value="KYC36875.1"/>
    <property type="molecule type" value="Genomic_DNA"/>
</dbReference>
<dbReference type="Proteomes" id="UP000076925">
    <property type="component" value="Unassembled WGS sequence"/>
</dbReference>
<comment type="caution">
    <text evidence="2">The sequence shown here is derived from an EMBL/GenBank/DDBJ whole genome shotgun (WGS) entry which is preliminary data.</text>
</comment>
<sequence length="294" mass="34235">MYISLLSLLFREIPIPDKLKQKVTQRILNSINSINWLNVELKPLTVELGSNKTQFKIIPHFHEFDFEAVFNKSISYEREVISCLELYLSKYNTIIEIGANVGVFSIFFNSYFQDKKMKPDIFVFEPSREAYLRLLKNINLNSNCVKNIHVFNCAISDEFGFCDFFEPKDHLTNGSLNYDFAKVFSTSISISKMLAIDGKSLTFLLKPKERTLMKIDTEGAEYPILLSLKDILLHYQVDLVIEVLSNYQDKLNSLDFLFDKGYLFFNITDRGLVKQDKFVANNRFRDYLLLSPEN</sequence>
<gene>
    <name evidence="2" type="ORF">WA1_45275</name>
</gene>
<name>A0A139WWR1_9CYAN</name>
<dbReference type="Gene3D" id="3.40.50.150">
    <property type="entry name" value="Vaccinia Virus protein VP39"/>
    <property type="match status" value="1"/>
</dbReference>
<evidence type="ECO:0000313" key="3">
    <source>
        <dbReference type="Proteomes" id="UP000076925"/>
    </source>
</evidence>